<feature type="domain" description="Glycosyl hydrolases family 22 (GH22)" evidence="5">
    <location>
        <begin position="94"/>
        <end position="112"/>
    </location>
</feature>
<evidence type="ECO:0000313" key="6">
    <source>
        <dbReference type="Proteomes" id="UP001652622"/>
    </source>
</evidence>
<dbReference type="InterPro" id="IPR023346">
    <property type="entry name" value="Lysozyme-like_dom_sf"/>
</dbReference>
<dbReference type="FunFam" id="1.10.530.10:FF:000001">
    <property type="entry name" value="Lysozyme C"/>
    <property type="match status" value="1"/>
</dbReference>
<dbReference type="SUPFAM" id="SSF53955">
    <property type="entry name" value="Lysozyme-like"/>
    <property type="match status" value="1"/>
</dbReference>
<dbReference type="GeneID" id="117675406"/>
<reference evidence="7" key="1">
    <citation type="submission" date="2025-08" db="UniProtKB">
        <authorList>
            <consortium name="RefSeq"/>
        </authorList>
    </citation>
    <scope>IDENTIFICATION</scope>
    <source>
        <tissue evidence="7">Blood</tissue>
    </source>
</reference>
<dbReference type="PROSITE" id="PS00128">
    <property type="entry name" value="GLYCOSYL_HYDROL_F22_1"/>
    <property type="match status" value="1"/>
</dbReference>
<dbReference type="InParanoid" id="A0A6P9D2I5"/>
<dbReference type="Pfam" id="PF00062">
    <property type="entry name" value="Lys"/>
    <property type="match status" value="1"/>
</dbReference>
<evidence type="ECO:0000259" key="5">
    <source>
        <dbReference type="PROSITE" id="PS00128"/>
    </source>
</evidence>
<keyword evidence="4" id="KW-0732">Signal</keyword>
<proteinExistence type="inferred from homology"/>
<evidence type="ECO:0000313" key="7">
    <source>
        <dbReference type="RefSeq" id="XP_034289877.1"/>
    </source>
</evidence>
<dbReference type="InterPro" id="IPR001916">
    <property type="entry name" value="Glyco_hydro_22"/>
</dbReference>
<dbReference type="Proteomes" id="UP001652622">
    <property type="component" value="Unplaced"/>
</dbReference>
<dbReference type="AlphaFoldDB" id="A0A6P9D2I5"/>
<evidence type="ECO:0000256" key="4">
    <source>
        <dbReference type="SAM" id="SignalP"/>
    </source>
</evidence>
<dbReference type="InterPro" id="IPR000974">
    <property type="entry name" value="Glyco_hydro_22_lys"/>
</dbReference>
<evidence type="ECO:0000256" key="2">
    <source>
        <dbReference type="ARBA" id="ARBA00023157"/>
    </source>
</evidence>
<keyword evidence="2" id="KW-1015">Disulfide bond</keyword>
<dbReference type="CDD" id="cd16897">
    <property type="entry name" value="LYZ_C"/>
    <property type="match status" value="1"/>
</dbReference>
<dbReference type="Gene3D" id="1.10.530.10">
    <property type="match status" value="1"/>
</dbReference>
<dbReference type="GO" id="GO:0003796">
    <property type="term" value="F:lysozyme activity"/>
    <property type="evidence" value="ECO:0007669"/>
    <property type="project" value="InterPro"/>
</dbReference>
<evidence type="ECO:0000256" key="1">
    <source>
        <dbReference type="ARBA" id="ARBA00010859"/>
    </source>
</evidence>
<protein>
    <submittedName>
        <fullName evidence="7">Lysozyme C, milk isozyme-like</fullName>
    </submittedName>
</protein>
<dbReference type="OMA" id="PEWICTI"/>
<dbReference type="SMART" id="SM00263">
    <property type="entry name" value="LYZ1"/>
    <property type="match status" value="1"/>
</dbReference>
<dbReference type="RefSeq" id="XP_034289877.1">
    <property type="nucleotide sequence ID" value="XM_034433986.1"/>
</dbReference>
<dbReference type="KEGG" id="pgut:117675406"/>
<dbReference type="PANTHER" id="PTHR11407">
    <property type="entry name" value="LYSOZYME C"/>
    <property type="match status" value="1"/>
</dbReference>
<accession>A0A6P9D2I5</accession>
<dbReference type="PANTHER" id="PTHR11407:SF69">
    <property type="entry name" value="LYSOZYME C, MILK ISOZYME"/>
    <property type="match status" value="1"/>
</dbReference>
<dbReference type="PRINTS" id="PR00137">
    <property type="entry name" value="LYSOZYME"/>
</dbReference>
<keyword evidence="6" id="KW-1185">Reference proteome</keyword>
<feature type="signal peptide" evidence="4">
    <location>
        <begin position="1"/>
        <end position="18"/>
    </location>
</feature>
<organism evidence="6 7">
    <name type="scientific">Pantherophis guttatus</name>
    <name type="common">Corn snake</name>
    <name type="synonym">Elaphe guttata</name>
    <dbReference type="NCBI Taxonomy" id="94885"/>
    <lineage>
        <taxon>Eukaryota</taxon>
        <taxon>Metazoa</taxon>
        <taxon>Chordata</taxon>
        <taxon>Craniata</taxon>
        <taxon>Vertebrata</taxon>
        <taxon>Euteleostomi</taxon>
        <taxon>Lepidosauria</taxon>
        <taxon>Squamata</taxon>
        <taxon>Bifurcata</taxon>
        <taxon>Unidentata</taxon>
        <taxon>Episquamata</taxon>
        <taxon>Toxicofera</taxon>
        <taxon>Serpentes</taxon>
        <taxon>Colubroidea</taxon>
        <taxon>Colubridae</taxon>
        <taxon>Colubrinae</taxon>
        <taxon>Pantherophis</taxon>
    </lineage>
</organism>
<dbReference type="OrthoDB" id="17373at2759"/>
<comment type="similarity">
    <text evidence="1 3">Belongs to the glycosyl hydrolase 22 family.</text>
</comment>
<sequence>MKALTLILLIFFTAGREAKIFGRCQLASVLKSNGMDGYRGIHLDDWICLVHHGSGFDSELVTSRKNRKIQFFGIFQIDSHWWCDRKQGYSANLCKRPCSAFLDDDLRDDIACAKKIVLGRQKMNAWDNWQINCKGKNISEWTSNCKFDFYDSG</sequence>
<dbReference type="PROSITE" id="PS51348">
    <property type="entry name" value="GLYCOSYL_HYDROL_F22_2"/>
    <property type="match status" value="1"/>
</dbReference>
<evidence type="ECO:0000256" key="3">
    <source>
        <dbReference type="RuleBase" id="RU004440"/>
    </source>
</evidence>
<feature type="chain" id="PRO_5028373501" evidence="4">
    <location>
        <begin position="19"/>
        <end position="153"/>
    </location>
</feature>
<name>A0A6P9D2I5_PANGU</name>
<dbReference type="PRINTS" id="PR00135">
    <property type="entry name" value="LYZLACT"/>
</dbReference>
<gene>
    <name evidence="7" type="primary">LOC117675406</name>
</gene>
<dbReference type="InterPro" id="IPR019799">
    <property type="entry name" value="Glyco_hydro_22_CS"/>
</dbReference>